<keyword evidence="5" id="KW-0067">ATP-binding</keyword>
<evidence type="ECO:0000256" key="4">
    <source>
        <dbReference type="ARBA" id="ARBA00022741"/>
    </source>
</evidence>
<dbReference type="EMBL" id="CVRY01000002">
    <property type="protein sequence ID" value="CRL60398.1"/>
    <property type="molecule type" value="Genomic_DNA"/>
</dbReference>
<evidence type="ECO:0000256" key="3">
    <source>
        <dbReference type="ARBA" id="ARBA00022598"/>
    </source>
</evidence>
<feature type="domain" description="AMP-dependent synthetase/ligase" evidence="6">
    <location>
        <begin position="13"/>
        <end position="332"/>
    </location>
</feature>
<dbReference type="Pfam" id="PF00501">
    <property type="entry name" value="AMP-binding"/>
    <property type="match status" value="1"/>
</dbReference>
<evidence type="ECO:0000256" key="5">
    <source>
        <dbReference type="ARBA" id="ARBA00022840"/>
    </source>
</evidence>
<dbReference type="GO" id="GO:0008756">
    <property type="term" value="F:o-succinylbenzoate-CoA ligase activity"/>
    <property type="evidence" value="ECO:0007669"/>
    <property type="project" value="InterPro"/>
</dbReference>
<accession>A0A0G4Q3J1</accession>
<feature type="domain" description="AMP-binding enzyme C-terminal" evidence="7">
    <location>
        <begin position="389"/>
        <end position="448"/>
    </location>
</feature>
<evidence type="ECO:0000256" key="1">
    <source>
        <dbReference type="ARBA" id="ARBA00006432"/>
    </source>
</evidence>
<dbReference type="CDD" id="cd17630">
    <property type="entry name" value="OSB_MenE-like"/>
    <property type="match status" value="1"/>
</dbReference>
<keyword evidence="4" id="KW-0547">Nucleotide-binding</keyword>
<evidence type="ECO:0000259" key="6">
    <source>
        <dbReference type="Pfam" id="PF00501"/>
    </source>
</evidence>
<dbReference type="InterPro" id="IPR020845">
    <property type="entry name" value="AMP-binding_CS"/>
</dbReference>
<dbReference type="InterPro" id="IPR042099">
    <property type="entry name" value="ANL_N_sf"/>
</dbReference>
<dbReference type="SUPFAM" id="SSF56801">
    <property type="entry name" value="Acetyl-CoA synthetase-like"/>
    <property type="match status" value="1"/>
</dbReference>
<dbReference type="NCBIfam" id="NF006539">
    <property type="entry name" value="PRK09029.1"/>
    <property type="match status" value="1"/>
</dbReference>
<protein>
    <submittedName>
        <fullName evidence="8">2-succinylbenzoate--CoA ligase</fullName>
    </submittedName>
</protein>
<dbReference type="PROSITE" id="PS00455">
    <property type="entry name" value="AMP_BINDING"/>
    <property type="match status" value="1"/>
</dbReference>
<organism evidence="8 9">
    <name type="scientific">Proteus penneri</name>
    <dbReference type="NCBI Taxonomy" id="102862"/>
    <lineage>
        <taxon>Bacteria</taxon>
        <taxon>Pseudomonadati</taxon>
        <taxon>Pseudomonadota</taxon>
        <taxon>Gammaproteobacteria</taxon>
        <taxon>Enterobacterales</taxon>
        <taxon>Morganellaceae</taxon>
        <taxon>Proteus</taxon>
    </lineage>
</organism>
<dbReference type="Gene3D" id="3.30.300.30">
    <property type="match status" value="1"/>
</dbReference>
<reference evidence="9" key="1">
    <citation type="submission" date="2015-06" db="EMBL/GenBank/DDBJ databases">
        <authorList>
            <person name="Urmite Genomes"/>
        </authorList>
    </citation>
    <scope>NUCLEOTIDE SEQUENCE [LARGE SCALE GENOMIC DNA]</scope>
    <source>
        <strain evidence="9">CSUR P1867</strain>
    </source>
</reference>
<dbReference type="InterPro" id="IPR010192">
    <property type="entry name" value="MenE"/>
</dbReference>
<dbReference type="GO" id="GO:0005524">
    <property type="term" value="F:ATP binding"/>
    <property type="evidence" value="ECO:0007669"/>
    <property type="project" value="UniProtKB-KW"/>
</dbReference>
<evidence type="ECO:0000313" key="9">
    <source>
        <dbReference type="Proteomes" id="UP000183920"/>
    </source>
</evidence>
<dbReference type="Proteomes" id="UP000183920">
    <property type="component" value="Unassembled WGS sequence"/>
</dbReference>
<dbReference type="InterPro" id="IPR045851">
    <property type="entry name" value="AMP-bd_C_sf"/>
</dbReference>
<evidence type="ECO:0000313" key="8">
    <source>
        <dbReference type="EMBL" id="CRL60398.1"/>
    </source>
</evidence>
<evidence type="ECO:0000256" key="2">
    <source>
        <dbReference type="ARBA" id="ARBA00022428"/>
    </source>
</evidence>
<sequence>MATVVQFKQWPWHHWAQFSPNETAIISGNSPITWQQLSCHINQLASHFMEQGVNTQSTVLLRGKNHLNLIFALLAVFQCGAKVLPLNPQLPKSLLDELLPHLCIDFYADLSDSPLDLKATLLDFSGIELSNRSRQYKTQTVNDVLWEPSRMATLILTSGSSGLPKAAVHTFDAHLRSAMGVLSLMPLEKGDSWLLSLPLFHVSGQGILWRWLLRGATLVVREMHPFVDALQGCTHASLVPTQLWRFLQNRVQQDNQQPIILKSVLLGGAMIPIELTQAAEHCGIQCWCGYGMTEMASTVCAKRADGKAGVGLPLQGKEVRLVDDELQIMSDSVALGYWFDGKLKPLSLTADGWYSTRDKGGFIAGEWCVLGRLDNLFFSAGEGIQPEDIEKILNTHPSVSQSFVVPIDDAEFGQRPVAVVDSDIEIINQLPQWYHSRLAGFQRPVACLQLPENLKNGGIKISRKQVQEWVKGQMLIKDI</sequence>
<dbReference type="Gene3D" id="3.40.50.12780">
    <property type="entry name" value="N-terminal domain of ligase-like"/>
    <property type="match status" value="1"/>
</dbReference>
<proteinExistence type="inferred from homology"/>
<keyword evidence="2" id="KW-0474">Menaquinone biosynthesis</keyword>
<dbReference type="PANTHER" id="PTHR24096">
    <property type="entry name" value="LONG-CHAIN-FATTY-ACID--COA LIGASE"/>
    <property type="match status" value="1"/>
</dbReference>
<dbReference type="NCBIfam" id="TIGR01923">
    <property type="entry name" value="menE"/>
    <property type="match status" value="1"/>
</dbReference>
<comment type="similarity">
    <text evidence="1">Belongs to the ATP-dependent AMP-binding enzyme family.</text>
</comment>
<dbReference type="PANTHER" id="PTHR24096:SF149">
    <property type="entry name" value="AMP-BINDING DOMAIN-CONTAINING PROTEIN-RELATED"/>
    <property type="match status" value="1"/>
</dbReference>
<dbReference type="InterPro" id="IPR025110">
    <property type="entry name" value="AMP-bd_C"/>
</dbReference>
<evidence type="ECO:0000259" key="7">
    <source>
        <dbReference type="Pfam" id="PF13193"/>
    </source>
</evidence>
<name>A0A0G4Q3J1_9GAMM</name>
<gene>
    <name evidence="8" type="primary">menE</name>
    <name evidence="8" type="ORF">BN1804_00949</name>
</gene>
<dbReference type="AlphaFoldDB" id="A0A0G4Q3J1"/>
<dbReference type="InterPro" id="IPR000873">
    <property type="entry name" value="AMP-dep_synth/lig_dom"/>
</dbReference>
<keyword evidence="3 8" id="KW-0436">Ligase</keyword>
<dbReference type="GO" id="GO:0009234">
    <property type="term" value="P:menaquinone biosynthetic process"/>
    <property type="evidence" value="ECO:0007669"/>
    <property type="project" value="UniProtKB-KW"/>
</dbReference>
<dbReference type="Pfam" id="PF13193">
    <property type="entry name" value="AMP-binding_C"/>
    <property type="match status" value="1"/>
</dbReference>
<dbReference type="RefSeq" id="WP_072063165.1">
    <property type="nucleotide sequence ID" value="NZ_CVRY01000002.1"/>
</dbReference>